<dbReference type="Gene3D" id="1.25.40.20">
    <property type="entry name" value="Ankyrin repeat-containing domain"/>
    <property type="match status" value="1"/>
</dbReference>
<keyword evidence="1" id="KW-0472">Membrane</keyword>
<gene>
    <name evidence="2" type="ORF">BP5796_08869</name>
</gene>
<accession>A0A3D8R2D2</accession>
<evidence type="ECO:0000256" key="1">
    <source>
        <dbReference type="SAM" id="Phobius"/>
    </source>
</evidence>
<name>A0A3D8R2D2_9HELO</name>
<dbReference type="InterPro" id="IPR036770">
    <property type="entry name" value="Ankyrin_rpt-contain_sf"/>
</dbReference>
<keyword evidence="1" id="KW-1133">Transmembrane helix</keyword>
<dbReference type="SUPFAM" id="SSF48403">
    <property type="entry name" value="Ankyrin repeat"/>
    <property type="match status" value="1"/>
</dbReference>
<sequence>MARKQQTHAGGLLAFVDSSLGFPLVLLVYRDPRTLARGGTSPVPLLSKVAGNSEVVKALLDHIDEISIATPTNFALEGIAGSNAKLQDRYGAWALDPIGSQRGVDVHTNSGRTTLQLIIAADELNYPKLWMIEDLMSRAGINLELRDREKRTPFIALASRLSQSVDNHFLGEAMKQLLIRGVCVNAQDAAGHTALHYQCRADTFTSIVSHAIGCIIGIQGTSLGNLQPPPPLPLSSSTTELSTHKETNTFKTTTTASADNPGDKVKVKAGVDIPNNSKETATQAFFSKLTSTQNRDLAYSNDVITNNIAIKLLKLSSKEKLDVQLLDGSRLFHIASTLRRDVLIRKLYDLGVDTQARDETRQRRTPLELFAYMASKRWIYFDVFYLSAEFHPSSMLTARV</sequence>
<keyword evidence="3" id="KW-1185">Reference proteome</keyword>
<comment type="caution">
    <text evidence="2">The sequence shown here is derived from an EMBL/GenBank/DDBJ whole genome shotgun (WGS) entry which is preliminary data.</text>
</comment>
<dbReference type="AlphaFoldDB" id="A0A3D8R2D2"/>
<organism evidence="2 3">
    <name type="scientific">Coleophoma crateriformis</name>
    <dbReference type="NCBI Taxonomy" id="565419"/>
    <lineage>
        <taxon>Eukaryota</taxon>
        <taxon>Fungi</taxon>
        <taxon>Dikarya</taxon>
        <taxon>Ascomycota</taxon>
        <taxon>Pezizomycotina</taxon>
        <taxon>Leotiomycetes</taxon>
        <taxon>Helotiales</taxon>
        <taxon>Dermateaceae</taxon>
        <taxon>Coleophoma</taxon>
    </lineage>
</organism>
<proteinExistence type="predicted"/>
<dbReference type="EMBL" id="PDLN01000013">
    <property type="protein sequence ID" value="RDW68212.1"/>
    <property type="molecule type" value="Genomic_DNA"/>
</dbReference>
<reference evidence="2 3" key="1">
    <citation type="journal article" date="2018" name="IMA Fungus">
        <title>IMA Genome-F 9: Draft genome sequence of Annulohypoxylon stygium, Aspergillus mulundensis, Berkeleyomyces basicola (syn. Thielaviopsis basicola), Ceratocystis smalleyi, two Cercospora beticola strains, Coleophoma cylindrospora, Fusarium fracticaudum, Phialophora cf. hyalina, and Morchella septimelata.</title>
        <authorList>
            <person name="Wingfield B.D."/>
            <person name="Bills G.F."/>
            <person name="Dong Y."/>
            <person name="Huang W."/>
            <person name="Nel W.J."/>
            <person name="Swalarsk-Parry B.S."/>
            <person name="Vaghefi N."/>
            <person name="Wilken P.M."/>
            <person name="An Z."/>
            <person name="de Beer Z.W."/>
            <person name="De Vos L."/>
            <person name="Chen L."/>
            <person name="Duong T.A."/>
            <person name="Gao Y."/>
            <person name="Hammerbacher A."/>
            <person name="Kikkert J.R."/>
            <person name="Li Y."/>
            <person name="Li H."/>
            <person name="Li K."/>
            <person name="Li Q."/>
            <person name="Liu X."/>
            <person name="Ma X."/>
            <person name="Naidoo K."/>
            <person name="Pethybridge S.J."/>
            <person name="Sun J."/>
            <person name="Steenkamp E.T."/>
            <person name="van der Nest M.A."/>
            <person name="van Wyk S."/>
            <person name="Wingfield M.J."/>
            <person name="Xiong C."/>
            <person name="Yue Q."/>
            <person name="Zhang X."/>
        </authorList>
    </citation>
    <scope>NUCLEOTIDE SEQUENCE [LARGE SCALE GENOMIC DNA]</scope>
    <source>
        <strain evidence="2 3">BP5796</strain>
    </source>
</reference>
<keyword evidence="1" id="KW-0812">Transmembrane</keyword>
<feature type="transmembrane region" description="Helical" evidence="1">
    <location>
        <begin position="12"/>
        <end position="29"/>
    </location>
</feature>
<evidence type="ECO:0000313" key="2">
    <source>
        <dbReference type="EMBL" id="RDW68212.1"/>
    </source>
</evidence>
<dbReference type="Proteomes" id="UP000256328">
    <property type="component" value="Unassembled WGS sequence"/>
</dbReference>
<protein>
    <submittedName>
        <fullName evidence="2">Uncharacterized protein</fullName>
    </submittedName>
</protein>
<evidence type="ECO:0000313" key="3">
    <source>
        <dbReference type="Proteomes" id="UP000256328"/>
    </source>
</evidence>